<keyword evidence="1" id="KW-0472">Membrane</keyword>
<evidence type="ECO:0000259" key="2">
    <source>
        <dbReference type="Pfam" id="PF04608"/>
    </source>
</evidence>
<feature type="domain" description="YutG/PgpA" evidence="2">
    <location>
        <begin position="16"/>
        <end position="156"/>
    </location>
</feature>
<dbReference type="PIRSF" id="PIRSF006162">
    <property type="entry name" value="PgpA"/>
    <property type="match status" value="1"/>
</dbReference>
<evidence type="ECO:0000313" key="3">
    <source>
        <dbReference type="EMBL" id="SVA46749.1"/>
    </source>
</evidence>
<organism evidence="3">
    <name type="scientific">marine metagenome</name>
    <dbReference type="NCBI Taxonomy" id="408172"/>
    <lineage>
        <taxon>unclassified sequences</taxon>
        <taxon>metagenomes</taxon>
        <taxon>ecological metagenomes</taxon>
    </lineage>
</organism>
<dbReference type="PANTHER" id="PTHR36305">
    <property type="entry name" value="PHOSPHATIDYLGLYCEROPHOSPHATASE A"/>
    <property type="match status" value="1"/>
</dbReference>
<sequence length="160" mass="17776">MTNIKLRDVFSHPAFFLATGFGIGLIPYAPGTWGSLLGILLYLALHSLGWMLIWELLIVLLFFFLALMACNVTIEKFGISDHPALVIDETVAMMLLLITVPTSSIWVIIAFLTFRILDIFKPWPISIIDAKIKSGLGVMLDDLVAVLIGGFLIFIVRQLL</sequence>
<dbReference type="AlphaFoldDB" id="A0A381W2H8"/>
<feature type="transmembrane region" description="Helical" evidence="1">
    <location>
        <begin position="52"/>
        <end position="74"/>
    </location>
</feature>
<dbReference type="InterPro" id="IPR007686">
    <property type="entry name" value="YutG/PgpA"/>
</dbReference>
<reference evidence="3" key="1">
    <citation type="submission" date="2018-05" db="EMBL/GenBank/DDBJ databases">
        <authorList>
            <person name="Lanie J.A."/>
            <person name="Ng W.-L."/>
            <person name="Kazmierczak K.M."/>
            <person name="Andrzejewski T.M."/>
            <person name="Davidsen T.M."/>
            <person name="Wayne K.J."/>
            <person name="Tettelin H."/>
            <person name="Glass J.I."/>
            <person name="Rusch D."/>
            <person name="Podicherti R."/>
            <person name="Tsui H.-C.T."/>
            <person name="Winkler M.E."/>
        </authorList>
    </citation>
    <scope>NUCLEOTIDE SEQUENCE</scope>
</reference>
<dbReference type="Pfam" id="PF04608">
    <property type="entry name" value="PgpA"/>
    <property type="match status" value="1"/>
</dbReference>
<keyword evidence="1" id="KW-0812">Transmembrane</keyword>
<dbReference type="InterPro" id="IPR036681">
    <property type="entry name" value="PgpA-like_sf"/>
</dbReference>
<keyword evidence="1" id="KW-1133">Transmembrane helix</keyword>
<dbReference type="CDD" id="cd06971">
    <property type="entry name" value="PgpA"/>
    <property type="match status" value="1"/>
</dbReference>
<protein>
    <recommendedName>
        <fullName evidence="2">YutG/PgpA domain-containing protein</fullName>
    </recommendedName>
</protein>
<dbReference type="GO" id="GO:0006629">
    <property type="term" value="P:lipid metabolic process"/>
    <property type="evidence" value="ECO:0007669"/>
    <property type="project" value="InterPro"/>
</dbReference>
<dbReference type="PANTHER" id="PTHR36305:SF1">
    <property type="entry name" value="PHOSPHATIDYLGLYCEROPHOSPHATASE A"/>
    <property type="match status" value="1"/>
</dbReference>
<feature type="transmembrane region" description="Helical" evidence="1">
    <location>
        <begin position="94"/>
        <end position="114"/>
    </location>
</feature>
<gene>
    <name evidence="3" type="ORF">METZ01_LOCUS99603</name>
</gene>
<dbReference type="GO" id="GO:0008962">
    <property type="term" value="F:phosphatidylglycerophosphatase activity"/>
    <property type="evidence" value="ECO:0007669"/>
    <property type="project" value="InterPro"/>
</dbReference>
<feature type="transmembrane region" description="Helical" evidence="1">
    <location>
        <begin position="15"/>
        <end position="45"/>
    </location>
</feature>
<dbReference type="SUPFAM" id="SSF101307">
    <property type="entry name" value="YutG-like"/>
    <property type="match status" value="1"/>
</dbReference>
<evidence type="ECO:0000256" key="1">
    <source>
        <dbReference type="SAM" id="Phobius"/>
    </source>
</evidence>
<dbReference type="InterPro" id="IPR026037">
    <property type="entry name" value="PgpA"/>
</dbReference>
<accession>A0A381W2H8</accession>
<proteinExistence type="predicted"/>
<dbReference type="EMBL" id="UINC01010517">
    <property type="protein sequence ID" value="SVA46749.1"/>
    <property type="molecule type" value="Genomic_DNA"/>
</dbReference>
<feature type="transmembrane region" description="Helical" evidence="1">
    <location>
        <begin position="135"/>
        <end position="156"/>
    </location>
</feature>
<name>A0A381W2H8_9ZZZZ</name>